<accession>A0A8H5LM97</accession>
<dbReference type="AlphaFoldDB" id="A0A8H5LM97"/>
<gene>
    <name evidence="1" type="ORF">D9756_002089</name>
</gene>
<proteinExistence type="predicted"/>
<dbReference type="EMBL" id="JAACJO010000002">
    <property type="protein sequence ID" value="KAF5362467.1"/>
    <property type="molecule type" value="Genomic_DNA"/>
</dbReference>
<keyword evidence="2" id="KW-1185">Reference proteome</keyword>
<dbReference type="Proteomes" id="UP000559027">
    <property type="component" value="Unassembled WGS sequence"/>
</dbReference>
<organism evidence="1 2">
    <name type="scientific">Leucocoprinus leucothites</name>
    <dbReference type="NCBI Taxonomy" id="201217"/>
    <lineage>
        <taxon>Eukaryota</taxon>
        <taxon>Fungi</taxon>
        <taxon>Dikarya</taxon>
        <taxon>Basidiomycota</taxon>
        <taxon>Agaricomycotina</taxon>
        <taxon>Agaricomycetes</taxon>
        <taxon>Agaricomycetidae</taxon>
        <taxon>Agaricales</taxon>
        <taxon>Agaricineae</taxon>
        <taxon>Agaricaceae</taxon>
        <taxon>Leucocoprinus</taxon>
    </lineage>
</organism>
<protein>
    <submittedName>
        <fullName evidence="1">Uncharacterized protein</fullName>
    </submittedName>
</protein>
<reference evidence="1 2" key="1">
    <citation type="journal article" date="2020" name="ISME J.">
        <title>Uncovering the hidden diversity of litter-decomposition mechanisms in mushroom-forming fungi.</title>
        <authorList>
            <person name="Floudas D."/>
            <person name="Bentzer J."/>
            <person name="Ahren D."/>
            <person name="Johansson T."/>
            <person name="Persson P."/>
            <person name="Tunlid A."/>
        </authorList>
    </citation>
    <scope>NUCLEOTIDE SEQUENCE [LARGE SCALE GENOMIC DNA]</scope>
    <source>
        <strain evidence="1 2">CBS 146.42</strain>
    </source>
</reference>
<sequence length="158" mass="18355">MSIKARNTDERHYHVELRAGQPRFLFDAPKGVRRAHFKRWNNLFDWVSSHGREIYEFAEEHYDSESELLDGELFIVGFTIKAKGRCHYFYSEPQNRDPPKVGEDPFIDQRIIFGCGHSSAIDWAAQVEEYGCSMVAWVLLQLISAVTIRMKRDRSGTA</sequence>
<name>A0A8H5LM97_9AGAR</name>
<evidence type="ECO:0000313" key="1">
    <source>
        <dbReference type="EMBL" id="KAF5362467.1"/>
    </source>
</evidence>
<evidence type="ECO:0000313" key="2">
    <source>
        <dbReference type="Proteomes" id="UP000559027"/>
    </source>
</evidence>
<comment type="caution">
    <text evidence="1">The sequence shown here is derived from an EMBL/GenBank/DDBJ whole genome shotgun (WGS) entry which is preliminary data.</text>
</comment>